<name>A0A5P8JQG4_9LACO</name>
<dbReference type="Proteomes" id="UP000388452">
    <property type="component" value="Chromosome"/>
</dbReference>
<protein>
    <submittedName>
        <fullName evidence="1">Uncharacterized protein</fullName>
    </submittedName>
</protein>
<reference evidence="1 2" key="1">
    <citation type="submission" date="2019-10" db="EMBL/GenBank/DDBJ databases">
        <title>Genome sequencing of Lactobacillus manihotivorans.</title>
        <authorList>
            <person name="Kim K."/>
        </authorList>
    </citation>
    <scope>NUCLEOTIDE SEQUENCE [LARGE SCALE GENOMIC DNA]</scope>
    <source>
        <strain evidence="1 2">LM010</strain>
    </source>
</reference>
<dbReference type="EMBL" id="CP045068">
    <property type="protein sequence ID" value="QFQ91338.1"/>
    <property type="molecule type" value="Genomic_DNA"/>
</dbReference>
<dbReference type="AlphaFoldDB" id="A0A5P8JQG4"/>
<accession>A0A5P8JQG4</accession>
<gene>
    <name evidence="1" type="ORF">LM010_07845</name>
</gene>
<sequence>MLIDTYIKTMNRQIDRLAVYDLVFDQYTLTCHKLEIGNCLATESYEQLHDYFSRNMLRFNKFVQECNDVIPPVELESFNNSFLAALALNQQAAMTMLIAIEADGVNHRLYNRGVAEKKRAHQDIQVAIAQILATAM</sequence>
<evidence type="ECO:0000313" key="2">
    <source>
        <dbReference type="Proteomes" id="UP000388452"/>
    </source>
</evidence>
<proteinExistence type="predicted"/>
<dbReference type="RefSeq" id="WP_054714197.1">
    <property type="nucleotide sequence ID" value="NZ_CP045068.1"/>
</dbReference>
<organism evidence="1 2">
    <name type="scientific">Lacticaseibacillus manihotivorans</name>
    <dbReference type="NCBI Taxonomy" id="88233"/>
    <lineage>
        <taxon>Bacteria</taxon>
        <taxon>Bacillati</taxon>
        <taxon>Bacillota</taxon>
        <taxon>Bacilli</taxon>
        <taxon>Lactobacillales</taxon>
        <taxon>Lactobacillaceae</taxon>
        <taxon>Lacticaseibacillus</taxon>
    </lineage>
</organism>
<evidence type="ECO:0000313" key="1">
    <source>
        <dbReference type="EMBL" id="QFQ91338.1"/>
    </source>
</evidence>